<dbReference type="GO" id="GO:0070967">
    <property type="term" value="F:coenzyme F420 binding"/>
    <property type="evidence" value="ECO:0007669"/>
    <property type="project" value="TreeGrafter"/>
</dbReference>
<proteinExistence type="inferred from homology"/>
<dbReference type="GO" id="GO:0005886">
    <property type="term" value="C:plasma membrane"/>
    <property type="evidence" value="ECO:0007669"/>
    <property type="project" value="TreeGrafter"/>
</dbReference>
<comment type="similarity">
    <text evidence="1">Belongs to the F420H(2)-dependent quinone reductase family.</text>
</comment>
<gene>
    <name evidence="3" type="ORF">H0264_09490</name>
</gene>
<accession>A0A7D6VJB0</accession>
<keyword evidence="4" id="KW-1185">Reference proteome</keyword>
<dbReference type="Pfam" id="PF04075">
    <property type="entry name" value="F420H2_quin_red"/>
    <property type="match status" value="1"/>
</dbReference>
<dbReference type="Gene3D" id="2.30.110.10">
    <property type="entry name" value="Electron Transport, Fmn-binding Protein, Chain A"/>
    <property type="match status" value="1"/>
</dbReference>
<name>A0A7D6VJB0_9NOCA</name>
<dbReference type="InterPro" id="IPR004378">
    <property type="entry name" value="F420H2_quin_Rdtase"/>
</dbReference>
<dbReference type="NCBIfam" id="TIGR00026">
    <property type="entry name" value="hi_GC_TIGR00026"/>
    <property type="match status" value="1"/>
</dbReference>
<dbReference type="InterPro" id="IPR012349">
    <property type="entry name" value="Split_barrel_FMN-bd"/>
</dbReference>
<dbReference type="PANTHER" id="PTHR39428:SF3">
    <property type="entry name" value="DEAZAFLAVIN-DEPENDENT NITROREDUCTASE"/>
    <property type="match status" value="1"/>
</dbReference>
<sequence length="130" mass="14662">MALYRWSNGRIGASILGWPRARILLLDHVGARTGLRRTSPAIYHQADGLLAIVASKAGQPTNPAWFHNLRANPETTVRIGAEIRPVRARLADDAERNRLWPSFIEAFPAFDFYRRNAPGREIPIIILDPR</sequence>
<organism evidence="3 4">
    <name type="scientific">Nocardia huaxiensis</name>
    <dbReference type="NCBI Taxonomy" id="2755382"/>
    <lineage>
        <taxon>Bacteria</taxon>
        <taxon>Bacillati</taxon>
        <taxon>Actinomycetota</taxon>
        <taxon>Actinomycetes</taxon>
        <taxon>Mycobacteriales</taxon>
        <taxon>Nocardiaceae</taxon>
        <taxon>Nocardia</taxon>
    </lineage>
</organism>
<reference evidence="3 4" key="1">
    <citation type="submission" date="2020-07" db="EMBL/GenBank/DDBJ databases">
        <authorList>
            <person name="Zhuang K."/>
            <person name="Ran Y."/>
        </authorList>
    </citation>
    <scope>NUCLEOTIDE SEQUENCE [LARGE SCALE GENOMIC DNA]</scope>
    <source>
        <strain evidence="3 4">WCH-YHL-001</strain>
    </source>
</reference>
<evidence type="ECO:0000313" key="3">
    <source>
        <dbReference type="EMBL" id="QLY34237.1"/>
    </source>
</evidence>
<evidence type="ECO:0000313" key="4">
    <source>
        <dbReference type="Proteomes" id="UP000515512"/>
    </source>
</evidence>
<dbReference type="AlphaFoldDB" id="A0A7D6VJB0"/>
<dbReference type="EMBL" id="CP059399">
    <property type="protein sequence ID" value="QLY34237.1"/>
    <property type="molecule type" value="Genomic_DNA"/>
</dbReference>
<evidence type="ECO:0000256" key="1">
    <source>
        <dbReference type="ARBA" id="ARBA00008710"/>
    </source>
</evidence>
<protein>
    <submittedName>
        <fullName evidence="3">Nitroreductase family deazaflavin-dependent oxidoreductase</fullName>
    </submittedName>
</protein>
<evidence type="ECO:0000256" key="2">
    <source>
        <dbReference type="ARBA" id="ARBA00049106"/>
    </source>
</evidence>
<dbReference type="Proteomes" id="UP000515512">
    <property type="component" value="Chromosome"/>
</dbReference>
<dbReference type="KEGG" id="nhu:H0264_09490"/>
<comment type="catalytic activity">
    <reaction evidence="2">
        <text>oxidized coenzyme F420-(gamma-L-Glu)(n) + a quinol + H(+) = reduced coenzyme F420-(gamma-L-Glu)(n) + a quinone</text>
        <dbReference type="Rhea" id="RHEA:39663"/>
        <dbReference type="Rhea" id="RHEA-COMP:12939"/>
        <dbReference type="Rhea" id="RHEA-COMP:14378"/>
        <dbReference type="ChEBI" id="CHEBI:15378"/>
        <dbReference type="ChEBI" id="CHEBI:24646"/>
        <dbReference type="ChEBI" id="CHEBI:132124"/>
        <dbReference type="ChEBI" id="CHEBI:133980"/>
        <dbReference type="ChEBI" id="CHEBI:139511"/>
    </reaction>
</comment>
<dbReference type="GO" id="GO:0016491">
    <property type="term" value="F:oxidoreductase activity"/>
    <property type="evidence" value="ECO:0007669"/>
    <property type="project" value="InterPro"/>
</dbReference>
<dbReference type="PANTHER" id="PTHR39428">
    <property type="entry name" value="F420H(2)-DEPENDENT QUINONE REDUCTASE RV1261C"/>
    <property type="match status" value="1"/>
</dbReference>